<accession>A0A975T0C7</accession>
<feature type="region of interest" description="Disordered" evidence="1">
    <location>
        <begin position="447"/>
        <end position="567"/>
    </location>
</feature>
<evidence type="ECO:0000256" key="2">
    <source>
        <dbReference type="SAM" id="SignalP"/>
    </source>
</evidence>
<dbReference type="EMBL" id="CP077062">
    <property type="protein sequence ID" value="QWZ09298.1"/>
    <property type="molecule type" value="Genomic_DNA"/>
</dbReference>
<evidence type="ECO:0000256" key="1">
    <source>
        <dbReference type="SAM" id="MobiDB-lite"/>
    </source>
</evidence>
<feature type="compositionally biased region" description="Basic residues" evidence="1">
    <location>
        <begin position="476"/>
        <end position="493"/>
    </location>
</feature>
<dbReference type="AlphaFoldDB" id="A0A975T0C7"/>
<evidence type="ECO:0000313" key="4">
    <source>
        <dbReference type="Proteomes" id="UP000683575"/>
    </source>
</evidence>
<feature type="compositionally biased region" description="Basic residues" evidence="1">
    <location>
        <begin position="447"/>
        <end position="461"/>
    </location>
</feature>
<dbReference type="KEGG" id="nps:KRR39_05800"/>
<proteinExistence type="predicted"/>
<feature type="compositionally biased region" description="Low complexity" evidence="1">
    <location>
        <begin position="555"/>
        <end position="567"/>
    </location>
</feature>
<reference evidence="3" key="1">
    <citation type="submission" date="2021-06" db="EMBL/GenBank/DDBJ databases">
        <title>Complete genome sequence of Nocardioides sp. G188.</title>
        <authorList>
            <person name="Im W.-T."/>
        </authorList>
    </citation>
    <scope>NUCLEOTIDE SEQUENCE</scope>
    <source>
        <strain evidence="3">G188</strain>
    </source>
</reference>
<keyword evidence="4" id="KW-1185">Reference proteome</keyword>
<sequence>MRIRAVARLVVVSLAAAGALVLVHPAVADSENGGPVSVAGASGTLAHPGELGPVHIDPVPHDVSLSDPVDTVSLLEKAGVVGARLAAADQPMTVGATAPLGTPGISSLGSHVTPSCTSSDADRVQVLYVHEATTTSRYTQVLPLIRNEVANVDDVFAVSAEQTGGGRRVRWVHTADCLPVVLDVAVPAGALGPDFWDTIDALQAQGYDRADRKYMVFADTNQFCGIGTVYDDDRLVGNLNDGRAASYARIDANCWSSGHSVPAHELTHNLGGVLPGAPHATANGHCWDESDLLCYDDGSGVPMQRVCPSSQEQLLDCNHDDYFSTDPVPGSYLATRWNTASSSFLDTVPGPVVAPSVPAPSAPAPAVPDAPRVPTPASPVPVGTAWSVPTVSRDTVHATLLAAGAPPAGHERPPPGPVGRQHPVGRGAAADDRQPWYGECARVVRHRRGGAVRPRRRRRAQRLGVRGRAGQGVHPGLRHRRASPGRGHAAHRRGPGDRPRRPRPPATGPGQRPVVRRGAAADRRPRSGGATSRPHPRDHLPVGVRRRGAARAGREPGAPGPALKVRG</sequence>
<evidence type="ECO:0008006" key="5">
    <source>
        <dbReference type="Google" id="ProtNLM"/>
    </source>
</evidence>
<dbReference type="RefSeq" id="WP_216941144.1">
    <property type="nucleotide sequence ID" value="NZ_CP077062.1"/>
</dbReference>
<name>A0A975T0C7_9ACTN</name>
<protein>
    <recommendedName>
        <fullName evidence="5">Peptidase M12B domain-containing protein</fullName>
    </recommendedName>
</protein>
<gene>
    <name evidence="3" type="ORF">KRR39_05800</name>
</gene>
<feature type="chain" id="PRO_5036917258" description="Peptidase M12B domain-containing protein" evidence="2">
    <location>
        <begin position="29"/>
        <end position="567"/>
    </location>
</feature>
<dbReference type="Proteomes" id="UP000683575">
    <property type="component" value="Chromosome"/>
</dbReference>
<organism evidence="3 4">
    <name type="scientific">Nocardioides panacis</name>
    <dbReference type="NCBI Taxonomy" id="2849501"/>
    <lineage>
        <taxon>Bacteria</taxon>
        <taxon>Bacillati</taxon>
        <taxon>Actinomycetota</taxon>
        <taxon>Actinomycetes</taxon>
        <taxon>Propionibacteriales</taxon>
        <taxon>Nocardioidaceae</taxon>
        <taxon>Nocardioides</taxon>
    </lineage>
</organism>
<evidence type="ECO:0000313" key="3">
    <source>
        <dbReference type="EMBL" id="QWZ09298.1"/>
    </source>
</evidence>
<feature type="region of interest" description="Disordered" evidence="1">
    <location>
        <begin position="404"/>
        <end position="433"/>
    </location>
</feature>
<feature type="compositionally biased region" description="Low complexity" evidence="1">
    <location>
        <begin position="462"/>
        <end position="472"/>
    </location>
</feature>
<feature type="signal peptide" evidence="2">
    <location>
        <begin position="1"/>
        <end position="28"/>
    </location>
</feature>
<keyword evidence="2" id="KW-0732">Signal</keyword>